<dbReference type="InterPro" id="IPR050282">
    <property type="entry name" value="Cycloisomerase_2"/>
</dbReference>
<dbReference type="Pfam" id="PF10282">
    <property type="entry name" value="Lactonase"/>
    <property type="match status" value="1"/>
</dbReference>
<keyword evidence="3" id="KW-0472">Membrane</keyword>
<dbReference type="PANTHER" id="PTHR30344">
    <property type="entry name" value="6-PHOSPHOGLUCONOLACTONASE-RELATED"/>
    <property type="match status" value="1"/>
</dbReference>
<protein>
    <submittedName>
        <fullName evidence="4">Uncharacterized protein</fullName>
    </submittedName>
</protein>
<dbReference type="GO" id="GO:0017057">
    <property type="term" value="F:6-phosphogluconolactonase activity"/>
    <property type="evidence" value="ECO:0007669"/>
    <property type="project" value="TreeGrafter"/>
</dbReference>
<proteinExistence type="inferred from homology"/>
<dbReference type="PANTHER" id="PTHR30344:SF1">
    <property type="entry name" value="6-PHOSPHOGLUCONOLACTONASE"/>
    <property type="match status" value="1"/>
</dbReference>
<gene>
    <name evidence="4" type="ORF">ENW50_11820</name>
</gene>
<keyword evidence="3" id="KW-0812">Transmembrane</keyword>
<evidence type="ECO:0000256" key="1">
    <source>
        <dbReference type="ARBA" id="ARBA00005564"/>
    </source>
</evidence>
<comment type="caution">
    <text evidence="4">The sequence shown here is derived from an EMBL/GenBank/DDBJ whole genome shotgun (WGS) entry which is preliminary data.</text>
</comment>
<dbReference type="Gene3D" id="2.130.10.10">
    <property type="entry name" value="YVTN repeat-like/Quinoprotein amine dehydrogenase"/>
    <property type="match status" value="3"/>
</dbReference>
<sequence>MPKGKRLLYNADGSDPYSLPAPPPGIGQERKRMKFRNFGQASLAILATLAATIGVSACKQNYTTGYMYVTGTQQNTQAGQIGAFKINSTNGALFTVPGQPFPSGGSNPIRALSDTTGRFVFVLNQGVKSTDSTGNVSFTGNGLTVFSVGGDGSVAPQQTYQSTGYDSQRLAEFAGQYLYVLDEYAPAYLPGTQTIANASSSYSSAFPCEDANGVYHPVGAVTAFSVNSQTGILTLIQNQQQNGITYFPVGCFPVDMHIAGGYVYVMDAGSASNSDVETVFPYLVNTGTGALTVTTNGPFVTGATNVTVIDGDAAGKYVFLLDAGANKIYMYTPGTNGSLTNISGSPFANDSAVSDPDALLVDSKDAFLYVANAQSNGTINSGNGAITFFNINPTSQALSETPGSPYGNGSAPDCIVVDPTNQFIYTSDYVGGTIVGNLYNPQAGNLAPLHGTSSQFTTVGNPTWCVVDSHTD</sequence>
<comment type="similarity">
    <text evidence="1">Belongs to the cycloisomerase 2 family.</text>
</comment>
<keyword evidence="2" id="KW-0119">Carbohydrate metabolism</keyword>
<dbReference type="InterPro" id="IPR019405">
    <property type="entry name" value="Lactonase_7-beta_prop"/>
</dbReference>
<reference evidence="4" key="1">
    <citation type="journal article" date="2020" name="mSystems">
        <title>Genome- and Community-Level Interaction Insights into Carbon Utilization and Element Cycling Functions of Hydrothermarchaeota in Hydrothermal Sediment.</title>
        <authorList>
            <person name="Zhou Z."/>
            <person name="Liu Y."/>
            <person name="Xu W."/>
            <person name="Pan J."/>
            <person name="Luo Z.H."/>
            <person name="Li M."/>
        </authorList>
    </citation>
    <scope>NUCLEOTIDE SEQUENCE [LARGE SCALE GENOMIC DNA]</scope>
    <source>
        <strain evidence="4">SpSt-855</strain>
    </source>
</reference>
<keyword evidence="2" id="KW-0313">Glucose metabolism</keyword>
<dbReference type="SUPFAM" id="SSF75011">
    <property type="entry name" value="3-carboxy-cis,cis-mucoante lactonizing enzyme"/>
    <property type="match status" value="1"/>
</dbReference>
<keyword evidence="3" id="KW-1133">Transmembrane helix</keyword>
<evidence type="ECO:0000256" key="2">
    <source>
        <dbReference type="ARBA" id="ARBA00022526"/>
    </source>
</evidence>
<dbReference type="AlphaFoldDB" id="A0A7V4XUM5"/>
<accession>A0A7V4XUM5</accession>
<dbReference type="EMBL" id="DTKL01000073">
    <property type="protein sequence ID" value="HGY95352.1"/>
    <property type="molecule type" value="Genomic_DNA"/>
</dbReference>
<evidence type="ECO:0000256" key="3">
    <source>
        <dbReference type="SAM" id="Phobius"/>
    </source>
</evidence>
<name>A0A7V4XUM5_9BACT</name>
<dbReference type="GO" id="GO:0006006">
    <property type="term" value="P:glucose metabolic process"/>
    <property type="evidence" value="ECO:0007669"/>
    <property type="project" value="UniProtKB-KW"/>
</dbReference>
<evidence type="ECO:0000313" key="4">
    <source>
        <dbReference type="EMBL" id="HGY95352.1"/>
    </source>
</evidence>
<organism evidence="4">
    <name type="scientific">Acidobacterium capsulatum</name>
    <dbReference type="NCBI Taxonomy" id="33075"/>
    <lineage>
        <taxon>Bacteria</taxon>
        <taxon>Pseudomonadati</taxon>
        <taxon>Acidobacteriota</taxon>
        <taxon>Terriglobia</taxon>
        <taxon>Terriglobales</taxon>
        <taxon>Acidobacteriaceae</taxon>
        <taxon>Acidobacterium</taxon>
    </lineage>
</organism>
<dbReference type="InterPro" id="IPR015943">
    <property type="entry name" value="WD40/YVTN_repeat-like_dom_sf"/>
</dbReference>
<feature type="transmembrane region" description="Helical" evidence="3">
    <location>
        <begin position="38"/>
        <end position="57"/>
    </location>
</feature>